<accession>A0A0V0TS00</accession>
<dbReference type="AlphaFoldDB" id="A0A0V0TS00"/>
<name>A0A0V0TS00_9BILA</name>
<evidence type="ECO:0000313" key="1">
    <source>
        <dbReference type="EMBL" id="KRX41752.1"/>
    </source>
</evidence>
<organism evidence="1 2">
    <name type="scientific">Trichinella murrelli</name>
    <dbReference type="NCBI Taxonomy" id="144512"/>
    <lineage>
        <taxon>Eukaryota</taxon>
        <taxon>Metazoa</taxon>
        <taxon>Ecdysozoa</taxon>
        <taxon>Nematoda</taxon>
        <taxon>Enoplea</taxon>
        <taxon>Dorylaimia</taxon>
        <taxon>Trichinellida</taxon>
        <taxon>Trichinellidae</taxon>
        <taxon>Trichinella</taxon>
    </lineage>
</organism>
<reference evidence="1 2" key="1">
    <citation type="submission" date="2015-01" db="EMBL/GenBank/DDBJ databases">
        <title>Evolution of Trichinella species and genotypes.</title>
        <authorList>
            <person name="Korhonen P.K."/>
            <person name="Edoardo P."/>
            <person name="Giuseppe L.R."/>
            <person name="Gasser R.B."/>
        </authorList>
    </citation>
    <scope>NUCLEOTIDE SEQUENCE [LARGE SCALE GENOMIC DNA]</scope>
    <source>
        <strain evidence="1">ISS417</strain>
    </source>
</reference>
<evidence type="ECO:0000313" key="2">
    <source>
        <dbReference type="Proteomes" id="UP000055048"/>
    </source>
</evidence>
<proteinExistence type="predicted"/>
<dbReference type="Proteomes" id="UP000055048">
    <property type="component" value="Unassembled WGS sequence"/>
</dbReference>
<comment type="caution">
    <text evidence="1">The sequence shown here is derived from an EMBL/GenBank/DDBJ whole genome shotgun (WGS) entry which is preliminary data.</text>
</comment>
<gene>
    <name evidence="1" type="ORF">T05_12152</name>
</gene>
<keyword evidence="2" id="KW-1185">Reference proteome</keyword>
<dbReference type="EMBL" id="JYDJ01000162">
    <property type="protein sequence ID" value="KRX41752.1"/>
    <property type="molecule type" value="Genomic_DNA"/>
</dbReference>
<protein>
    <submittedName>
        <fullName evidence="1">Uncharacterized protein</fullName>
    </submittedName>
</protein>
<sequence length="46" mass="5027">MNLKRSLLTVQLKCFTTSPGTAMNCQASSSFEAQFPEILQHGQGQP</sequence>